<evidence type="ECO:0008006" key="4">
    <source>
        <dbReference type="Google" id="ProtNLM"/>
    </source>
</evidence>
<gene>
    <name evidence="2" type="ORF">C7452_1472</name>
</gene>
<dbReference type="RefSeq" id="WP_048175973.1">
    <property type="nucleotide sequence ID" value="NZ_QREL01000002.1"/>
</dbReference>
<evidence type="ECO:0000256" key="1">
    <source>
        <dbReference type="SAM" id="Phobius"/>
    </source>
</evidence>
<comment type="caution">
    <text evidence="2">The sequence shown here is derived from an EMBL/GenBank/DDBJ whole genome shotgun (WGS) entry which is preliminary data.</text>
</comment>
<feature type="transmembrane region" description="Helical" evidence="1">
    <location>
        <begin position="12"/>
        <end position="30"/>
    </location>
</feature>
<keyword evidence="3" id="KW-1185">Reference proteome</keyword>
<dbReference type="AlphaFoldDB" id="A0A371NBU3"/>
<accession>A0A371NBU3</accession>
<evidence type="ECO:0000313" key="3">
    <source>
        <dbReference type="Proteomes" id="UP000256864"/>
    </source>
</evidence>
<organism evidence="2 3">
    <name type="scientific">Methanothermobacter defluvii</name>
    <dbReference type="NCBI Taxonomy" id="49339"/>
    <lineage>
        <taxon>Archaea</taxon>
        <taxon>Methanobacteriati</taxon>
        <taxon>Methanobacteriota</taxon>
        <taxon>Methanomada group</taxon>
        <taxon>Methanobacteria</taxon>
        <taxon>Methanobacteriales</taxon>
        <taxon>Methanobacteriaceae</taxon>
        <taxon>Methanothermobacter</taxon>
    </lineage>
</organism>
<feature type="transmembrane region" description="Helical" evidence="1">
    <location>
        <begin position="124"/>
        <end position="146"/>
    </location>
</feature>
<proteinExistence type="predicted"/>
<keyword evidence="1" id="KW-0812">Transmembrane</keyword>
<protein>
    <recommendedName>
        <fullName evidence="4">Stage II sporulation protein M</fullName>
    </recommendedName>
</protein>
<reference evidence="2 3" key="1">
    <citation type="submission" date="2018-07" db="EMBL/GenBank/DDBJ databases">
        <title>Genomic Encyclopedia of Type Strains, Phase IV (KMG-IV): sequencing the most valuable type-strain genomes for metagenomic binning, comparative biology and taxonomic classification.</title>
        <authorList>
            <person name="Goeker M."/>
        </authorList>
    </citation>
    <scope>NUCLEOTIDE SEQUENCE [LARGE SCALE GENOMIC DNA]</scope>
    <source>
        <strain evidence="2 3">DSM 7466</strain>
    </source>
</reference>
<name>A0A371NBU3_9EURY</name>
<feature type="transmembrane region" description="Helical" evidence="1">
    <location>
        <begin position="167"/>
        <end position="192"/>
    </location>
</feature>
<dbReference type="GeneID" id="24854539"/>
<evidence type="ECO:0000313" key="2">
    <source>
        <dbReference type="EMBL" id="REE26501.1"/>
    </source>
</evidence>
<keyword evidence="1" id="KW-0472">Membrane</keyword>
<sequence length="213" mass="24063">MTSGSRWDGIIPHPGILAFAMALYILGFVLDASGRPLAYGFLTGDMVVHFSTFPGLREQFIDYLLATAFWIFISNITQVTVFIFSLATFYPVLKMFVLAGAILHNLLVRWGVRGLLIYAGTLHLHLEVTGCLLSLQAALVFVRSLLGAIQHRSRRPLVTALRENLAYLIPLIILLFAIAAILEVFWSTWWVYNLTHGPVSWRYFYTHVFSVEL</sequence>
<keyword evidence="1" id="KW-1133">Transmembrane helix</keyword>
<dbReference type="Proteomes" id="UP000256864">
    <property type="component" value="Unassembled WGS sequence"/>
</dbReference>
<dbReference type="EMBL" id="QREL01000002">
    <property type="protein sequence ID" value="REE26501.1"/>
    <property type="molecule type" value="Genomic_DNA"/>
</dbReference>